<evidence type="ECO:0000313" key="4">
    <source>
        <dbReference type="Proteomes" id="UP000237319"/>
    </source>
</evidence>
<dbReference type="Proteomes" id="UP000237319">
    <property type="component" value="Unassembled WGS sequence"/>
</dbReference>
<dbReference type="PROSITE" id="PS51482">
    <property type="entry name" value="DEGV"/>
    <property type="match status" value="1"/>
</dbReference>
<accession>A0A2S5D4R3</accession>
<protein>
    <submittedName>
        <fullName evidence="3">DegV domain-containing protein</fullName>
    </submittedName>
</protein>
<name>A0A2S5D4R3_LYSSH</name>
<dbReference type="SUPFAM" id="SSF82549">
    <property type="entry name" value="DAK1/DegV-like"/>
    <property type="match status" value="1"/>
</dbReference>
<dbReference type="NCBIfam" id="TIGR00762">
    <property type="entry name" value="DegV"/>
    <property type="match status" value="1"/>
</dbReference>
<dbReference type="Gene3D" id="3.30.1180.10">
    <property type="match status" value="1"/>
</dbReference>
<dbReference type="InterPro" id="IPR043168">
    <property type="entry name" value="DegV_C"/>
</dbReference>
<reference evidence="3 4" key="1">
    <citation type="submission" date="2017-11" db="EMBL/GenBank/DDBJ databases">
        <title>Genome sequence of Lysinibacillus sphaericus, a lignin-degrading bacteria isolated from municipal solid waste soil.</title>
        <authorList>
            <person name="Persinoti G.F."/>
            <person name="Paixao D.A."/>
            <person name="Bugg T.D."/>
            <person name="Squina F.M."/>
        </authorList>
    </citation>
    <scope>NUCLEOTIDE SEQUENCE [LARGE SCALE GENOMIC DNA]</scope>
    <source>
        <strain evidence="3 4">A1</strain>
    </source>
</reference>
<dbReference type="AlphaFoldDB" id="A0A2S5D4R3"/>
<comment type="caution">
    <text evidence="3">The sequence shown here is derived from an EMBL/GenBank/DDBJ whole genome shotgun (WGS) entry which is preliminary data.</text>
</comment>
<evidence type="ECO:0000313" key="3">
    <source>
        <dbReference type="EMBL" id="POZ57988.1"/>
    </source>
</evidence>
<organism evidence="3 4">
    <name type="scientific">Lysinibacillus sphaericus</name>
    <name type="common">Bacillus sphaericus</name>
    <dbReference type="NCBI Taxonomy" id="1421"/>
    <lineage>
        <taxon>Bacteria</taxon>
        <taxon>Bacillati</taxon>
        <taxon>Bacillota</taxon>
        <taxon>Bacilli</taxon>
        <taxon>Bacillales</taxon>
        <taxon>Bacillaceae</taxon>
        <taxon>Lysinibacillus</taxon>
    </lineage>
</organism>
<sequence>MMKIFTDSGCDLPKSYYEENDVILLPLRVQVNNHEYDDVLSIDSKEVYDAIRQGAHPKTSQVSPELFLQQFENLAKSGEQGIYIAFSSELSGTYSTAVMIRNQVLEQYPTLKLAIVDSKCASLGYGLVVDEAVQLRKAGTSLDEIETKIQLLASQMEHLFTVEDLDYLAKGGRVSKASAFLGGLLSIKPILNVEDGKLVPIEKSRGRKKAIARMLDLMQERGGNFADKIVGISHSDDLAFANEVKASIQERFAPKAVQMTMIGSVIGSHVGPGTIAIFFTNKSYQA</sequence>
<dbReference type="GO" id="GO:0008289">
    <property type="term" value="F:lipid binding"/>
    <property type="evidence" value="ECO:0007669"/>
    <property type="project" value="UniProtKB-KW"/>
</dbReference>
<dbReference type="InterPro" id="IPR050270">
    <property type="entry name" value="DegV_domain_contain"/>
</dbReference>
<comment type="function">
    <text evidence="1">May bind long-chain fatty acids, such as palmitate, and may play a role in lipid transport or fatty acid metabolism.</text>
</comment>
<proteinExistence type="predicted"/>
<keyword evidence="4" id="KW-1185">Reference proteome</keyword>
<dbReference type="EMBL" id="PGLV01000001">
    <property type="protein sequence ID" value="POZ57988.1"/>
    <property type="molecule type" value="Genomic_DNA"/>
</dbReference>
<dbReference type="InterPro" id="IPR003797">
    <property type="entry name" value="DegV"/>
</dbReference>
<keyword evidence="2" id="KW-0446">Lipid-binding</keyword>
<dbReference type="Gene3D" id="2.20.28.50">
    <property type="entry name" value="degv family protein"/>
    <property type="match status" value="1"/>
</dbReference>
<evidence type="ECO:0000256" key="2">
    <source>
        <dbReference type="ARBA" id="ARBA00023121"/>
    </source>
</evidence>
<evidence type="ECO:0000256" key="1">
    <source>
        <dbReference type="ARBA" id="ARBA00003238"/>
    </source>
</evidence>
<dbReference type="Gene3D" id="3.40.50.10440">
    <property type="entry name" value="Dihydroxyacetone kinase, domain 1"/>
    <property type="match status" value="1"/>
</dbReference>
<gene>
    <name evidence="3" type="ORF">LYSIN_02772</name>
</gene>
<dbReference type="PANTHER" id="PTHR33434">
    <property type="entry name" value="DEGV DOMAIN-CONTAINING PROTEIN DR_1986-RELATED"/>
    <property type="match status" value="1"/>
</dbReference>
<dbReference type="Pfam" id="PF02645">
    <property type="entry name" value="DegV"/>
    <property type="match status" value="1"/>
</dbReference>
<dbReference type="PANTHER" id="PTHR33434:SF3">
    <property type="entry name" value="DEGV DOMAIN-CONTAINING PROTEIN YITS"/>
    <property type="match status" value="1"/>
</dbReference>